<dbReference type="PROSITE" id="PS51038">
    <property type="entry name" value="BAH"/>
    <property type="match status" value="1"/>
</dbReference>
<dbReference type="GO" id="GO:0003723">
    <property type="term" value="F:RNA binding"/>
    <property type="evidence" value="ECO:0007669"/>
    <property type="project" value="TreeGrafter"/>
</dbReference>
<feature type="region of interest" description="Disordered" evidence="1">
    <location>
        <begin position="250"/>
        <end position="270"/>
    </location>
</feature>
<name>A0A6P5WZ64_DURZI</name>
<gene>
    <name evidence="4" type="primary">LOC111278902</name>
</gene>
<dbReference type="CDD" id="cd00590">
    <property type="entry name" value="RRM_SF"/>
    <property type="match status" value="1"/>
</dbReference>
<dbReference type="GeneID" id="111278902"/>
<keyword evidence="3" id="KW-1185">Reference proteome</keyword>
<dbReference type="FunFam" id="2.30.30.490:FF:000017">
    <property type="entry name" value="Bromo-adjacent homology (BAH) domain-containing protein"/>
    <property type="match status" value="1"/>
</dbReference>
<accession>A0A6P5WZ64</accession>
<evidence type="ECO:0000313" key="4">
    <source>
        <dbReference type="RefSeq" id="XP_022721379.1"/>
    </source>
</evidence>
<dbReference type="KEGG" id="dzi:111278902"/>
<dbReference type="InterPro" id="IPR001025">
    <property type="entry name" value="BAH_dom"/>
</dbReference>
<dbReference type="Pfam" id="PF01426">
    <property type="entry name" value="BAH"/>
    <property type="match status" value="1"/>
</dbReference>
<evidence type="ECO:0000259" key="2">
    <source>
        <dbReference type="PROSITE" id="PS51038"/>
    </source>
</evidence>
<feature type="domain" description="BAH" evidence="2">
    <location>
        <begin position="42"/>
        <end position="167"/>
    </location>
</feature>
<reference evidence="4" key="1">
    <citation type="submission" date="2025-08" db="UniProtKB">
        <authorList>
            <consortium name="RefSeq"/>
        </authorList>
    </citation>
    <scope>IDENTIFICATION</scope>
    <source>
        <tissue evidence="4">Fruit stalk</tissue>
    </source>
</reference>
<dbReference type="PANTHER" id="PTHR47073">
    <property type="entry name" value="PROTEIN ANTI-SILENCING 1"/>
    <property type="match status" value="1"/>
</dbReference>
<dbReference type="RefSeq" id="XP_022721379.1">
    <property type="nucleotide sequence ID" value="XM_022865644.1"/>
</dbReference>
<dbReference type="Proteomes" id="UP000515121">
    <property type="component" value="Unplaced"/>
</dbReference>
<protein>
    <submittedName>
        <fullName evidence="4">Protein ANTI-SILENCING 1-like</fullName>
    </submittedName>
</protein>
<evidence type="ECO:0000256" key="1">
    <source>
        <dbReference type="SAM" id="MobiDB-lite"/>
    </source>
</evidence>
<dbReference type="Gene3D" id="2.30.30.490">
    <property type="match status" value="1"/>
</dbReference>
<dbReference type="AlphaFoldDB" id="A0A6P5WZ64"/>
<feature type="region of interest" description="Disordered" evidence="1">
    <location>
        <begin position="472"/>
        <end position="493"/>
    </location>
</feature>
<dbReference type="InterPro" id="IPR043151">
    <property type="entry name" value="BAH_sf"/>
</dbReference>
<proteinExistence type="predicted"/>
<sequence length="537" mass="61468">MSHLKVKKPEEKNHGFKWGIEKGVGGKNRDIIFYESFTYEGEEYLVHDCVYFDLGQPEAFIGKLVKMFEGPTHVKKVKVVWFMRPSEIRNYLGDYEPRWNEIFLASGRGRGVSNINLVESIVGKCNVVCTSNDRRNPQASEADLRWADYFFCCHFDVRELAILDVFPDMVDGVKVEHFFNKKKEQKPLGPPNLKSNVKEQIGIPNLSSTKLKVVKAIGNTVKDDNSCSRVSSLVKESKIAPVIMSKKLHLPSENTLPGPKTSVPNSRNQHCRSSHCQVQDEVDKAEVKFTKDSLTSSAEIQPYKKRKLFLDERTSGKFDNLDHQLGQDRGINIDNQLVQVLGRTDAHRRNWFYRLPWGQRLERAQEAGSLISLDNLDASYTSAEVEDLVWHAFKEKVEAKMIEQSTFSCPCYGKALIIFKSKEAADSAIYQLTQRCLMLADGRPLIARKETLVKPAKLAAFVGHLTIDKVQHQRQNEDMKKAKSTSHASQPNSIEYDMGTEWRILQQKSDIWWKTLHERQAKEIQMVRNQLKMKCSS</sequence>
<dbReference type="OrthoDB" id="1896853at2759"/>
<dbReference type="PANTHER" id="PTHR47073:SF7">
    <property type="entry name" value="BAH DOMAIN-CONTAINING PROTEIN"/>
    <property type="match status" value="1"/>
</dbReference>
<organism evidence="3 4">
    <name type="scientific">Durio zibethinus</name>
    <name type="common">Durian</name>
    <dbReference type="NCBI Taxonomy" id="66656"/>
    <lineage>
        <taxon>Eukaryota</taxon>
        <taxon>Viridiplantae</taxon>
        <taxon>Streptophyta</taxon>
        <taxon>Embryophyta</taxon>
        <taxon>Tracheophyta</taxon>
        <taxon>Spermatophyta</taxon>
        <taxon>Magnoliopsida</taxon>
        <taxon>eudicotyledons</taxon>
        <taxon>Gunneridae</taxon>
        <taxon>Pentapetalae</taxon>
        <taxon>rosids</taxon>
        <taxon>malvids</taxon>
        <taxon>Malvales</taxon>
        <taxon>Malvaceae</taxon>
        <taxon>Helicteroideae</taxon>
        <taxon>Durio</taxon>
    </lineage>
</organism>
<feature type="compositionally biased region" description="Basic and acidic residues" evidence="1">
    <location>
        <begin position="472"/>
        <end position="481"/>
    </location>
</feature>
<dbReference type="GO" id="GO:0003682">
    <property type="term" value="F:chromatin binding"/>
    <property type="evidence" value="ECO:0007669"/>
    <property type="project" value="InterPro"/>
</dbReference>
<evidence type="ECO:0000313" key="3">
    <source>
        <dbReference type="Proteomes" id="UP000515121"/>
    </source>
</evidence>